<proteinExistence type="inferred from homology"/>
<accession>A0ABY5HQC7</accession>
<dbReference type="Pfam" id="PF03328">
    <property type="entry name" value="HpcH_HpaI"/>
    <property type="match status" value="1"/>
</dbReference>
<organism evidence="5 6">
    <name type="scientific">Marinobacterium rhizophilum</name>
    <dbReference type="NCBI Taxonomy" id="420402"/>
    <lineage>
        <taxon>Bacteria</taxon>
        <taxon>Pseudomonadati</taxon>
        <taxon>Pseudomonadota</taxon>
        <taxon>Gammaproteobacteria</taxon>
        <taxon>Oceanospirillales</taxon>
        <taxon>Oceanospirillaceae</taxon>
        <taxon>Marinobacterium</taxon>
    </lineage>
</organism>
<dbReference type="InterPro" id="IPR015813">
    <property type="entry name" value="Pyrv/PenolPyrv_kinase-like_dom"/>
</dbReference>
<dbReference type="SUPFAM" id="SSF51621">
    <property type="entry name" value="Phosphoenolpyruvate/pyruvate domain"/>
    <property type="match status" value="1"/>
</dbReference>
<keyword evidence="3" id="KW-0456">Lyase</keyword>
<reference evidence="5" key="1">
    <citation type="submission" date="2021-04" db="EMBL/GenBank/DDBJ databases">
        <title>Oceanospirillales bacteria with DddD are important DMSP degraders in coastal seawater.</title>
        <authorList>
            <person name="Liu J."/>
        </authorList>
    </citation>
    <scope>NUCLEOTIDE SEQUENCE</scope>
    <source>
        <strain evidence="5">D13-1</strain>
    </source>
</reference>
<dbReference type="PANTHER" id="PTHR30502:SF0">
    <property type="entry name" value="PHOSPHOENOLPYRUVATE CARBOXYLASE FAMILY PROTEIN"/>
    <property type="match status" value="1"/>
</dbReference>
<dbReference type="InterPro" id="IPR050251">
    <property type="entry name" value="HpcH-HpaI_aldolase"/>
</dbReference>
<dbReference type="InterPro" id="IPR005000">
    <property type="entry name" value="Aldolase/citrate-lyase_domain"/>
</dbReference>
<evidence type="ECO:0000256" key="3">
    <source>
        <dbReference type="ARBA" id="ARBA00023239"/>
    </source>
</evidence>
<evidence type="ECO:0000259" key="4">
    <source>
        <dbReference type="Pfam" id="PF03328"/>
    </source>
</evidence>
<keyword evidence="2" id="KW-0479">Metal-binding</keyword>
<gene>
    <name evidence="5" type="ORF">KDW95_07120</name>
</gene>
<evidence type="ECO:0000313" key="5">
    <source>
        <dbReference type="EMBL" id="UTW13412.1"/>
    </source>
</evidence>
<feature type="domain" description="HpcH/HpaI aldolase/citrate lyase" evidence="4">
    <location>
        <begin position="14"/>
        <end position="233"/>
    </location>
</feature>
<dbReference type="EMBL" id="CP073347">
    <property type="protein sequence ID" value="UTW13412.1"/>
    <property type="molecule type" value="Genomic_DNA"/>
</dbReference>
<name>A0ABY5HQC7_9GAMM</name>
<dbReference type="Proteomes" id="UP001058461">
    <property type="component" value="Chromosome"/>
</dbReference>
<evidence type="ECO:0000313" key="6">
    <source>
        <dbReference type="Proteomes" id="UP001058461"/>
    </source>
</evidence>
<comment type="similarity">
    <text evidence="1">Belongs to the HpcH/HpaI aldolase family.</text>
</comment>
<dbReference type="InterPro" id="IPR040442">
    <property type="entry name" value="Pyrv_kinase-like_dom_sf"/>
</dbReference>
<evidence type="ECO:0000256" key="1">
    <source>
        <dbReference type="ARBA" id="ARBA00005568"/>
    </source>
</evidence>
<dbReference type="RefSeq" id="WP_255855596.1">
    <property type="nucleotide sequence ID" value="NZ_CP073347.1"/>
</dbReference>
<keyword evidence="6" id="KW-1185">Reference proteome</keyword>
<dbReference type="Gene3D" id="3.20.20.60">
    <property type="entry name" value="Phosphoenolpyruvate-binding domains"/>
    <property type="match status" value="1"/>
</dbReference>
<sequence length="247" mass="26362">MLKSRIHAAEKLVGTFLKTGHYSLIEVLGRSGLDFVILDTEHSPFTHADVDRCILAAKAVNLPILVRLVEGDAARILQVLDMGADGIVIPQVKTMAQAQAIVRATEYGANGRGFAGTNRAGGYGTIPIERLVKIAKETVVVLQIEDSEGVQNIDDIVSTSGVDACFVGRADLSVAMEVFDVNHPAVVEATQRVLDACNAGNVVSMVFASDMTHAADWFVKGVTLVAVGSEHQALLSYFSDSRIADIK</sequence>
<protein>
    <recommendedName>
        <fullName evidence="4">HpcH/HpaI aldolase/citrate lyase domain-containing protein</fullName>
    </recommendedName>
</protein>
<evidence type="ECO:0000256" key="2">
    <source>
        <dbReference type="ARBA" id="ARBA00022723"/>
    </source>
</evidence>
<dbReference type="PANTHER" id="PTHR30502">
    <property type="entry name" value="2-KETO-3-DEOXY-L-RHAMNONATE ALDOLASE"/>
    <property type="match status" value="1"/>
</dbReference>